<keyword evidence="4 7" id="KW-0969">Cilium</keyword>
<comment type="subcellular location">
    <subcellularLocation>
        <location evidence="1">Cell projection</location>
        <location evidence="1">Cilium</location>
    </subcellularLocation>
    <subcellularLocation>
        <location evidence="2">Cytoplasm</location>
        <location evidence="2">Cytoskeleton</location>
    </subcellularLocation>
</comment>
<evidence type="ECO:0000259" key="8">
    <source>
        <dbReference type="Pfam" id="PF14781"/>
    </source>
</evidence>
<accession>A0A813MWD3</accession>
<dbReference type="PANTHER" id="PTHR32465">
    <property type="entry name" value="BARDET-BIEDL SYNDROME 2 PROTEIN"/>
    <property type="match status" value="1"/>
</dbReference>
<dbReference type="Pfam" id="PF23351">
    <property type="entry name" value="BBS2_CtH"/>
    <property type="match status" value="1"/>
</dbReference>
<evidence type="ECO:0000259" key="13">
    <source>
        <dbReference type="Pfam" id="PF23353"/>
    </source>
</evidence>
<dbReference type="InterPro" id="IPR016616">
    <property type="entry name" value="Bardet-Biedl_syndrome_2_prot"/>
</dbReference>
<reference evidence="14" key="1">
    <citation type="submission" date="2021-02" db="EMBL/GenBank/DDBJ databases">
        <authorList>
            <person name="Nowell W R."/>
        </authorList>
    </citation>
    <scope>NUCLEOTIDE SEQUENCE</scope>
    <source>
        <strain evidence="14">Ploen Becks lab</strain>
    </source>
</reference>
<dbReference type="EMBL" id="CAJNOC010000208">
    <property type="protein sequence ID" value="CAF0727330.1"/>
    <property type="molecule type" value="Genomic_DNA"/>
</dbReference>
<comment type="caution">
    <text evidence="14">The sequence shown here is derived from an EMBL/GenBank/DDBJ whole genome shotgun (WGS) entry which is preliminary data.</text>
</comment>
<keyword evidence="15" id="KW-1185">Reference proteome</keyword>
<dbReference type="InterPro" id="IPR055380">
    <property type="entry name" value="BBS2_hp_dom"/>
</dbReference>
<sequence>MVVPIFSLKLNNKICSRTVSIGKYDGVHPCLTAATLAGKVFIHNPHQKYTFSGVGRTDSEPLIDSSLSLLNVNSQVTSIATGSLDASNPNEYLFIGTKTHILAYDVNNNTDVFYKELPDGANAIKCGYFGGIKDPVAIVGGNCSIMALNNIGDEVLWTVTGDNVCSLELLDFNNDSYNELLVGSEDFDIRVFKDDEIINEMSETEAILALTKLTSNQFGFALANGSVGVYEKNIRTWRIKSRNTAMAIHSFDINADGVPELINGWSSGKIDARNIVNGEVVFKCNMDHSIAGITNADYKMDGIDQLICCSTEGEVRGYKPMPSDVINMTSDRNINQEAMRDLAQRKQNLMLELSNLEEASKPSVQRKFDDFGDQTTGIPSNTQIQSKLSTRLQNGSSRGHVELTVVTNNDTVIRAVIIFAEGIFKGESFVVHPPANRISNDLVVPLFLPKDSPIDIHMQIFVGYENSTQFHVIEQSRVLPTFCMYRRVDISKVEEPKGFVTFMTSERIQRIVIWMNYNFILDEEYEAESSINIGFIALRDNKYLVIKMELNGQMTIKTDDIELAGTFIQSLCEYLKITDLQSNCDFPNELENLQTVLAEIEQFNNVRQQLTSQMADHSSIIRSLVVRAEDSRLMDDFEGMKKHYFELMNTNRDLISGYKIRSNNHKELLNHVKLLNQVIQKAGNLRMGRYKTDLISNARQAIKSNNSASLIKIIKTGSP</sequence>
<dbReference type="GO" id="GO:0043005">
    <property type="term" value="C:neuron projection"/>
    <property type="evidence" value="ECO:0007669"/>
    <property type="project" value="TreeGrafter"/>
</dbReference>
<dbReference type="Pfam" id="PF23350">
    <property type="entry name" value="BBS2_pf"/>
    <property type="match status" value="1"/>
</dbReference>
<feature type="domain" description="BBS2 GAE" evidence="9">
    <location>
        <begin position="397"/>
        <end position="482"/>
    </location>
</feature>
<dbReference type="Pfam" id="PF14782">
    <property type="entry name" value="BBS2_GAE"/>
    <property type="match status" value="1"/>
</dbReference>
<evidence type="ECO:0000256" key="5">
    <source>
        <dbReference type="ARBA" id="ARBA00023212"/>
    </source>
</evidence>
<evidence type="ECO:0000256" key="2">
    <source>
        <dbReference type="ARBA" id="ARBA00004245"/>
    </source>
</evidence>
<dbReference type="SUPFAM" id="SSF50998">
    <property type="entry name" value="Quinoprotein alcohol dehydrogenase-like"/>
    <property type="match status" value="1"/>
</dbReference>
<keyword evidence="5 7" id="KW-0206">Cytoskeleton</keyword>
<dbReference type="GO" id="GO:1905515">
    <property type="term" value="P:non-motile cilium assembly"/>
    <property type="evidence" value="ECO:0007669"/>
    <property type="project" value="InterPro"/>
</dbReference>
<evidence type="ECO:0000256" key="1">
    <source>
        <dbReference type="ARBA" id="ARBA00004138"/>
    </source>
</evidence>
<dbReference type="OrthoDB" id="2120021at2759"/>
<dbReference type="InterPro" id="IPR055379">
    <property type="entry name" value="BBS2_pf_dom"/>
</dbReference>
<dbReference type="Pfam" id="PF14783">
    <property type="entry name" value="BBS2_Mid"/>
    <property type="match status" value="1"/>
</dbReference>
<evidence type="ECO:0000256" key="3">
    <source>
        <dbReference type="ARBA" id="ARBA00022490"/>
    </source>
</evidence>
<evidence type="ECO:0000313" key="14">
    <source>
        <dbReference type="EMBL" id="CAF0727330.1"/>
    </source>
</evidence>
<dbReference type="GO" id="GO:0034464">
    <property type="term" value="C:BBSome"/>
    <property type="evidence" value="ECO:0007669"/>
    <property type="project" value="UniProtKB-UniRule"/>
</dbReference>
<dbReference type="InterPro" id="IPR055381">
    <property type="entry name" value="BBS2_CtH_dom"/>
</dbReference>
<dbReference type="GO" id="GO:0036064">
    <property type="term" value="C:ciliary basal body"/>
    <property type="evidence" value="ECO:0007669"/>
    <property type="project" value="TreeGrafter"/>
</dbReference>
<evidence type="ECO:0000256" key="7">
    <source>
        <dbReference type="PIRNR" id="PIRNR013684"/>
    </source>
</evidence>
<evidence type="ECO:0000259" key="12">
    <source>
        <dbReference type="Pfam" id="PF23351"/>
    </source>
</evidence>
<name>A0A813MWD3_9BILA</name>
<keyword evidence="3 7" id="KW-0963">Cytoplasm</keyword>
<proteinExistence type="predicted"/>
<evidence type="ECO:0000256" key="4">
    <source>
        <dbReference type="ARBA" id="ARBA00023069"/>
    </source>
</evidence>
<dbReference type="AlphaFoldDB" id="A0A813MWD3"/>
<feature type="domain" description="BBS2 hairpin" evidence="13">
    <location>
        <begin position="587"/>
        <end position="684"/>
    </location>
</feature>
<evidence type="ECO:0000313" key="15">
    <source>
        <dbReference type="Proteomes" id="UP000663879"/>
    </source>
</evidence>
<dbReference type="InterPro" id="IPR029333">
    <property type="entry name" value="BBS2_GAE_dom"/>
</dbReference>
<dbReference type="Proteomes" id="UP000663879">
    <property type="component" value="Unassembled WGS sequence"/>
</dbReference>
<organism evidence="14 15">
    <name type="scientific">Brachionus calyciflorus</name>
    <dbReference type="NCBI Taxonomy" id="104777"/>
    <lineage>
        <taxon>Eukaryota</taxon>
        <taxon>Metazoa</taxon>
        <taxon>Spiralia</taxon>
        <taxon>Gnathifera</taxon>
        <taxon>Rotifera</taxon>
        <taxon>Eurotatoria</taxon>
        <taxon>Monogononta</taxon>
        <taxon>Pseudotrocha</taxon>
        <taxon>Ploima</taxon>
        <taxon>Brachionidae</taxon>
        <taxon>Brachionus</taxon>
    </lineage>
</organism>
<evidence type="ECO:0000259" key="9">
    <source>
        <dbReference type="Pfam" id="PF14782"/>
    </source>
</evidence>
<evidence type="ECO:0000259" key="11">
    <source>
        <dbReference type="Pfam" id="PF23350"/>
    </source>
</evidence>
<dbReference type="InterPro" id="IPR029429">
    <property type="entry name" value="BBS2_Mid"/>
</dbReference>
<dbReference type="InterPro" id="IPR029430">
    <property type="entry name" value="BBS2_N"/>
</dbReference>
<feature type="domain" description="Ciliary BBSome complex subunit 2 middle region" evidence="10">
    <location>
        <begin position="166"/>
        <end position="273"/>
    </location>
</feature>
<dbReference type="GO" id="GO:0031514">
    <property type="term" value="C:motile cilium"/>
    <property type="evidence" value="ECO:0007669"/>
    <property type="project" value="TreeGrafter"/>
</dbReference>
<dbReference type="PIRSF" id="PIRSF013684">
    <property type="entry name" value="BBS2"/>
    <property type="match status" value="1"/>
</dbReference>
<feature type="domain" description="BBS2 C-terminal helix bundle" evidence="12">
    <location>
        <begin position="689"/>
        <end position="715"/>
    </location>
</feature>
<keyword evidence="6 7" id="KW-0966">Cell projection</keyword>
<gene>
    <name evidence="14" type="ORF">OXX778_LOCUS2605</name>
</gene>
<protein>
    <recommendedName>
        <fullName evidence="7">Bardet-Biedl syndrome 2 protein homolog</fullName>
    </recommendedName>
</protein>
<dbReference type="GO" id="GO:0016020">
    <property type="term" value="C:membrane"/>
    <property type="evidence" value="ECO:0007669"/>
    <property type="project" value="TreeGrafter"/>
</dbReference>
<dbReference type="Pfam" id="PF23353">
    <property type="entry name" value="BBS2_hp"/>
    <property type="match status" value="1"/>
</dbReference>
<dbReference type="PANTHER" id="PTHR32465:SF0">
    <property type="entry name" value="BARDET-BIEDL SYNDROME 2 PROTEIN"/>
    <property type="match status" value="1"/>
</dbReference>
<evidence type="ECO:0000256" key="6">
    <source>
        <dbReference type="ARBA" id="ARBA00023273"/>
    </source>
</evidence>
<feature type="domain" description="Ciliary BBSome complex subunit 2 N-terminal" evidence="8">
    <location>
        <begin position="21"/>
        <end position="127"/>
    </location>
</feature>
<dbReference type="InterPro" id="IPR011047">
    <property type="entry name" value="Quinoprotein_ADH-like_sf"/>
</dbReference>
<feature type="domain" description="BBS2 platform" evidence="11">
    <location>
        <begin position="486"/>
        <end position="575"/>
    </location>
</feature>
<evidence type="ECO:0000259" key="10">
    <source>
        <dbReference type="Pfam" id="PF14783"/>
    </source>
</evidence>
<dbReference type="Pfam" id="PF14781">
    <property type="entry name" value="BBS2_N"/>
    <property type="match status" value="1"/>
</dbReference>